<keyword evidence="14" id="KW-1185">Reference proteome</keyword>
<evidence type="ECO:0000256" key="2">
    <source>
        <dbReference type="ARBA" id="ARBA00007894"/>
    </source>
</evidence>
<feature type="binding site" evidence="10">
    <location>
        <position position="99"/>
    </location>
    <ligand>
        <name>Zn(2+)</name>
        <dbReference type="ChEBI" id="CHEBI:29105"/>
    </ligand>
</feature>
<evidence type="ECO:0000256" key="5">
    <source>
        <dbReference type="ARBA" id="ARBA00022598"/>
    </source>
</evidence>
<dbReference type="InterPro" id="IPR020751">
    <property type="entry name" value="aa-tRNA-synth_I_codon-bd_sub2"/>
</dbReference>
<dbReference type="HAMAP" id="MF_00022">
    <property type="entry name" value="Glu_tRNA_synth_type1"/>
    <property type="match status" value="1"/>
</dbReference>
<evidence type="ECO:0000259" key="12">
    <source>
        <dbReference type="Pfam" id="PF19269"/>
    </source>
</evidence>
<evidence type="ECO:0000256" key="9">
    <source>
        <dbReference type="ARBA" id="ARBA00023146"/>
    </source>
</evidence>
<feature type="short sequence motif" description="'HIGH' region" evidence="10">
    <location>
        <begin position="10"/>
        <end position="20"/>
    </location>
</feature>
<organism evidence="13 14">
    <name type="scientific">Desulfatitalea alkaliphila</name>
    <dbReference type="NCBI Taxonomy" id="2929485"/>
    <lineage>
        <taxon>Bacteria</taxon>
        <taxon>Pseudomonadati</taxon>
        <taxon>Thermodesulfobacteriota</taxon>
        <taxon>Desulfobacteria</taxon>
        <taxon>Desulfobacterales</taxon>
        <taxon>Desulfosarcinaceae</taxon>
        <taxon>Desulfatitalea</taxon>
    </lineage>
</organism>
<dbReference type="InterPro" id="IPR001412">
    <property type="entry name" value="aa-tRNA-synth_I_CS"/>
</dbReference>
<comment type="subunit">
    <text evidence="3 10">Monomer.</text>
</comment>
<dbReference type="EMBL" id="JALJRB010000001">
    <property type="protein sequence ID" value="MCJ8499297.1"/>
    <property type="molecule type" value="Genomic_DNA"/>
</dbReference>
<dbReference type="Gene3D" id="3.40.50.620">
    <property type="entry name" value="HUPs"/>
    <property type="match status" value="1"/>
</dbReference>
<evidence type="ECO:0000313" key="14">
    <source>
        <dbReference type="Proteomes" id="UP001165427"/>
    </source>
</evidence>
<feature type="binding site" evidence="10">
    <location>
        <position position="126"/>
    </location>
    <ligand>
        <name>Zn(2+)</name>
        <dbReference type="ChEBI" id="CHEBI:29105"/>
    </ligand>
</feature>
<dbReference type="InterPro" id="IPR033910">
    <property type="entry name" value="GluRS_core"/>
</dbReference>
<keyword evidence="9 10" id="KW-0030">Aminoacyl-tRNA synthetase</keyword>
<dbReference type="InterPro" id="IPR020058">
    <property type="entry name" value="Glu/Gln-tRNA-synth_Ib_cat-dom"/>
</dbReference>
<dbReference type="PROSITE" id="PS00178">
    <property type="entry name" value="AA_TRNA_LIGASE_I"/>
    <property type="match status" value="1"/>
</dbReference>
<dbReference type="Gene3D" id="1.10.10.350">
    <property type="match status" value="1"/>
</dbReference>
<feature type="domain" description="Glutamyl/glutaminyl-tRNA synthetase class Ib catalytic" evidence="11">
    <location>
        <begin position="4"/>
        <end position="302"/>
    </location>
</feature>
<proteinExistence type="inferred from homology"/>
<evidence type="ECO:0000256" key="1">
    <source>
        <dbReference type="ARBA" id="ARBA00004496"/>
    </source>
</evidence>
<feature type="binding site" evidence="10">
    <location>
        <position position="239"/>
    </location>
    <ligand>
        <name>ATP</name>
        <dbReference type="ChEBI" id="CHEBI:30616"/>
    </ligand>
</feature>
<name>A0AA41QZG9_9BACT</name>
<evidence type="ECO:0000259" key="11">
    <source>
        <dbReference type="Pfam" id="PF00749"/>
    </source>
</evidence>
<gene>
    <name evidence="10 13" type="primary">gltX</name>
    <name evidence="13" type="ORF">MRX98_01815</name>
</gene>
<dbReference type="PANTHER" id="PTHR43311:SF2">
    <property type="entry name" value="GLUTAMATE--TRNA LIGASE, MITOCHONDRIAL-RELATED"/>
    <property type="match status" value="1"/>
</dbReference>
<evidence type="ECO:0000256" key="4">
    <source>
        <dbReference type="ARBA" id="ARBA00022490"/>
    </source>
</evidence>
<keyword evidence="6 10" id="KW-0547">Nucleotide-binding</keyword>
<feature type="short sequence motif" description="'KMSKS' region" evidence="10">
    <location>
        <begin position="236"/>
        <end position="240"/>
    </location>
</feature>
<dbReference type="GO" id="GO:0005524">
    <property type="term" value="F:ATP binding"/>
    <property type="evidence" value="ECO:0007669"/>
    <property type="project" value="UniProtKB-UniRule"/>
</dbReference>
<dbReference type="Proteomes" id="UP001165427">
    <property type="component" value="Unassembled WGS sequence"/>
</dbReference>
<comment type="subcellular location">
    <subcellularLocation>
        <location evidence="1 10">Cytoplasm</location>
    </subcellularLocation>
</comment>
<evidence type="ECO:0000256" key="10">
    <source>
        <dbReference type="HAMAP-Rule" id="MF_00022"/>
    </source>
</evidence>
<sequence length="468" mass="51962">MSTVRTRFAPSPTGYLHVGGARTALFNWLHARHTGGHFILRIEDTDRVRSTDASVQAIFEALQWLGIDYDEGPFYQSDRLEAYNTHIDRLVDAGHAYYCTCAPEAIEAMREKARATGAKPRYDGTCRDKGLGPRPGAVVRLRAPFTGTTVVNDRIKGAIVFANEELDDFVLRRGDGMPTYNFAAVVDDMTMNITTIIRGDDHVMNTPKQILIYQALGHPLPEFAHVPMVLGHDRTRMSKRHGATSVTAYRDMGLLPDAFINFLARLGWSYGDQEFFTRSELIEKFTLERVGKSAGVFDPVKMTALNADHIQAAAPADLAPHLRPFLAARGWDAADDAYLQAAIATLQARSKTLVEMAEQAHFYFNDAIALDEKAAAKFLKANVLDPLRGLRDRLVALATFDEKALEEVFAQVMEQFDLKLGKIAQPVRVALTGTTVSPGIFEIITVLGRERVVARLDRAIDHIVHKTP</sequence>
<dbReference type="InterPro" id="IPR014729">
    <property type="entry name" value="Rossmann-like_a/b/a_fold"/>
</dbReference>
<dbReference type="RefSeq" id="WP_246902493.1">
    <property type="nucleotide sequence ID" value="NZ_JALJRB010000001.1"/>
</dbReference>
<dbReference type="PANTHER" id="PTHR43311">
    <property type="entry name" value="GLUTAMATE--TRNA LIGASE"/>
    <property type="match status" value="1"/>
</dbReference>
<evidence type="ECO:0000256" key="3">
    <source>
        <dbReference type="ARBA" id="ARBA00011245"/>
    </source>
</evidence>
<dbReference type="InterPro" id="IPR020752">
    <property type="entry name" value="Glu-tRNA-synth_I_codon-bd_sub1"/>
</dbReference>
<comment type="catalytic activity">
    <reaction evidence="10">
        <text>tRNA(Glu) + L-glutamate + ATP = L-glutamyl-tRNA(Glu) + AMP + diphosphate</text>
        <dbReference type="Rhea" id="RHEA:23540"/>
        <dbReference type="Rhea" id="RHEA-COMP:9663"/>
        <dbReference type="Rhea" id="RHEA-COMP:9680"/>
        <dbReference type="ChEBI" id="CHEBI:29985"/>
        <dbReference type="ChEBI" id="CHEBI:30616"/>
        <dbReference type="ChEBI" id="CHEBI:33019"/>
        <dbReference type="ChEBI" id="CHEBI:78442"/>
        <dbReference type="ChEBI" id="CHEBI:78520"/>
        <dbReference type="ChEBI" id="CHEBI:456215"/>
        <dbReference type="EC" id="6.1.1.17"/>
    </reaction>
</comment>
<comment type="function">
    <text evidence="10">Catalyzes the attachment of glutamate to tRNA(Glu) in a two-step reaction: glutamate is first activated by ATP to form Glu-AMP and then transferred to the acceptor end of tRNA(Glu).</text>
</comment>
<dbReference type="AlphaFoldDB" id="A0AA41QZG9"/>
<keyword evidence="4 10" id="KW-0963">Cytoplasm</keyword>
<feature type="binding site" evidence="10">
    <location>
        <position position="101"/>
    </location>
    <ligand>
        <name>Zn(2+)</name>
        <dbReference type="ChEBI" id="CHEBI:29105"/>
    </ligand>
</feature>
<evidence type="ECO:0000256" key="6">
    <source>
        <dbReference type="ARBA" id="ARBA00022741"/>
    </source>
</evidence>
<dbReference type="EC" id="6.1.1.17" evidence="10"/>
<dbReference type="SUPFAM" id="SSF52374">
    <property type="entry name" value="Nucleotidylyl transferase"/>
    <property type="match status" value="1"/>
</dbReference>
<keyword evidence="7 10" id="KW-0067">ATP-binding</keyword>
<dbReference type="InterPro" id="IPR045462">
    <property type="entry name" value="aa-tRNA-synth_I_cd-bd"/>
</dbReference>
<feature type="binding site" evidence="10">
    <location>
        <position position="128"/>
    </location>
    <ligand>
        <name>Zn(2+)</name>
        <dbReference type="ChEBI" id="CHEBI:29105"/>
    </ligand>
</feature>
<dbReference type="InterPro" id="IPR049940">
    <property type="entry name" value="GluQ/Sye"/>
</dbReference>
<dbReference type="GO" id="GO:0005829">
    <property type="term" value="C:cytosol"/>
    <property type="evidence" value="ECO:0007669"/>
    <property type="project" value="TreeGrafter"/>
</dbReference>
<comment type="caution">
    <text evidence="13">The sequence shown here is derived from an EMBL/GenBank/DDBJ whole genome shotgun (WGS) entry which is preliminary data.</text>
</comment>
<keyword evidence="10" id="KW-0479">Metal-binding</keyword>
<dbReference type="GO" id="GO:0000049">
    <property type="term" value="F:tRNA binding"/>
    <property type="evidence" value="ECO:0007669"/>
    <property type="project" value="InterPro"/>
</dbReference>
<dbReference type="FunFam" id="3.40.50.620:FF:000007">
    <property type="entry name" value="Glutamate--tRNA ligase"/>
    <property type="match status" value="1"/>
</dbReference>
<dbReference type="SUPFAM" id="SSF48163">
    <property type="entry name" value="An anticodon-binding domain of class I aminoacyl-tRNA synthetases"/>
    <property type="match status" value="1"/>
</dbReference>
<evidence type="ECO:0000313" key="13">
    <source>
        <dbReference type="EMBL" id="MCJ8499297.1"/>
    </source>
</evidence>
<dbReference type="InterPro" id="IPR004527">
    <property type="entry name" value="Glu-tRNA-ligase_bac/mito"/>
</dbReference>
<comment type="similarity">
    <text evidence="2 10">Belongs to the class-I aminoacyl-tRNA synthetase family. Glutamate--tRNA ligase type 1 subfamily.</text>
</comment>
<dbReference type="GO" id="GO:0006424">
    <property type="term" value="P:glutamyl-tRNA aminoacylation"/>
    <property type="evidence" value="ECO:0007669"/>
    <property type="project" value="UniProtKB-UniRule"/>
</dbReference>
<keyword evidence="10" id="KW-0862">Zinc</keyword>
<reference evidence="13" key="1">
    <citation type="submission" date="2022-04" db="EMBL/GenBank/DDBJ databases">
        <title>Desulfatitalea alkaliphila sp. nov., a novel anaerobic sulfate-reducing bacterium isolated from terrestrial mud volcano, Taman Peninsula, Russia.</title>
        <authorList>
            <person name="Khomyakova M.A."/>
            <person name="Merkel A.Y."/>
            <person name="Slobodkin A.I."/>
        </authorList>
    </citation>
    <scope>NUCLEOTIDE SEQUENCE</scope>
    <source>
        <strain evidence="13">M08but</strain>
    </source>
</reference>
<dbReference type="CDD" id="cd00808">
    <property type="entry name" value="GluRS_core"/>
    <property type="match status" value="1"/>
</dbReference>
<dbReference type="PRINTS" id="PR00987">
    <property type="entry name" value="TRNASYNTHGLU"/>
</dbReference>
<protein>
    <recommendedName>
        <fullName evidence="10">Glutamate--tRNA ligase</fullName>
        <ecNumber evidence="10">6.1.1.17</ecNumber>
    </recommendedName>
    <alternativeName>
        <fullName evidence="10">Glutamyl-tRNA synthetase</fullName>
        <shortName evidence="10">GluRS</shortName>
    </alternativeName>
</protein>
<feature type="domain" description="Aminoacyl-tRNA synthetase class I anticodon-binding" evidence="12">
    <location>
        <begin position="318"/>
        <end position="460"/>
    </location>
</feature>
<dbReference type="Pfam" id="PF19269">
    <property type="entry name" value="Anticodon_2"/>
    <property type="match status" value="1"/>
</dbReference>
<evidence type="ECO:0000256" key="7">
    <source>
        <dbReference type="ARBA" id="ARBA00022840"/>
    </source>
</evidence>
<comment type="cofactor">
    <cofactor evidence="10">
        <name>Zn(2+)</name>
        <dbReference type="ChEBI" id="CHEBI:29105"/>
    </cofactor>
    <text evidence="10">Binds 1 zinc ion per subunit.</text>
</comment>
<dbReference type="InterPro" id="IPR000924">
    <property type="entry name" value="Glu/Gln-tRNA-synth"/>
</dbReference>
<dbReference type="GO" id="GO:0004818">
    <property type="term" value="F:glutamate-tRNA ligase activity"/>
    <property type="evidence" value="ECO:0007669"/>
    <property type="project" value="UniProtKB-UniRule"/>
</dbReference>
<dbReference type="Pfam" id="PF00749">
    <property type="entry name" value="tRNA-synt_1c"/>
    <property type="match status" value="1"/>
</dbReference>
<dbReference type="Gene3D" id="1.10.8.70">
    <property type="entry name" value="Glutamate-tRNA synthetase, class I, anticodon-binding domain 1"/>
    <property type="match status" value="1"/>
</dbReference>
<keyword evidence="8 10" id="KW-0648">Protein biosynthesis</keyword>
<dbReference type="GO" id="GO:0008270">
    <property type="term" value="F:zinc ion binding"/>
    <property type="evidence" value="ECO:0007669"/>
    <property type="project" value="UniProtKB-UniRule"/>
</dbReference>
<dbReference type="InterPro" id="IPR008925">
    <property type="entry name" value="aa_tRNA-synth_I_cd-bd_sf"/>
</dbReference>
<evidence type="ECO:0000256" key="8">
    <source>
        <dbReference type="ARBA" id="ARBA00022917"/>
    </source>
</evidence>
<keyword evidence="5 10" id="KW-0436">Ligase</keyword>
<dbReference type="NCBIfam" id="TIGR00464">
    <property type="entry name" value="gltX_bact"/>
    <property type="match status" value="1"/>
</dbReference>
<accession>A0AA41QZG9</accession>